<evidence type="ECO:0000256" key="5">
    <source>
        <dbReference type="ARBA" id="ARBA00022840"/>
    </source>
</evidence>
<evidence type="ECO:0000256" key="3">
    <source>
        <dbReference type="ARBA" id="ARBA00022741"/>
    </source>
</evidence>
<dbReference type="GO" id="GO:0004674">
    <property type="term" value="F:protein serine/threonine kinase activity"/>
    <property type="evidence" value="ECO:0000318"/>
    <property type="project" value="GO_Central"/>
</dbReference>
<dbReference type="CDD" id="cd14014">
    <property type="entry name" value="STKc_PknB_like"/>
    <property type="match status" value="1"/>
</dbReference>
<feature type="compositionally biased region" description="Acidic residues" evidence="6">
    <location>
        <begin position="301"/>
        <end position="316"/>
    </location>
</feature>
<feature type="region of interest" description="Disordered" evidence="6">
    <location>
        <begin position="45"/>
        <end position="73"/>
    </location>
</feature>
<dbReference type="InParanoid" id="A9V4S3"/>
<feature type="compositionally biased region" description="Polar residues" evidence="6">
    <location>
        <begin position="248"/>
        <end position="270"/>
    </location>
</feature>
<dbReference type="PROSITE" id="PS00108">
    <property type="entry name" value="PROTEIN_KINASE_ST"/>
    <property type="match status" value="1"/>
</dbReference>
<feature type="domain" description="Protein kinase" evidence="7">
    <location>
        <begin position="495"/>
        <end position="755"/>
    </location>
</feature>
<keyword evidence="4" id="KW-0418">Kinase</keyword>
<proteinExistence type="predicted"/>
<reference evidence="8 9" key="1">
    <citation type="journal article" date="2008" name="Nature">
        <title>The genome of the choanoflagellate Monosiga brevicollis and the origin of metazoans.</title>
        <authorList>
            <consortium name="JGI Sequencing"/>
            <person name="King N."/>
            <person name="Westbrook M.J."/>
            <person name="Young S.L."/>
            <person name="Kuo A."/>
            <person name="Abedin M."/>
            <person name="Chapman J."/>
            <person name="Fairclough S."/>
            <person name="Hellsten U."/>
            <person name="Isogai Y."/>
            <person name="Letunic I."/>
            <person name="Marr M."/>
            <person name="Pincus D."/>
            <person name="Putnam N."/>
            <person name="Rokas A."/>
            <person name="Wright K.J."/>
            <person name="Zuzow R."/>
            <person name="Dirks W."/>
            <person name="Good M."/>
            <person name="Goodstein D."/>
            <person name="Lemons D."/>
            <person name="Li W."/>
            <person name="Lyons J.B."/>
            <person name="Morris A."/>
            <person name="Nichols S."/>
            <person name="Richter D.J."/>
            <person name="Salamov A."/>
            <person name="Bork P."/>
            <person name="Lim W.A."/>
            <person name="Manning G."/>
            <person name="Miller W.T."/>
            <person name="McGinnis W."/>
            <person name="Shapiro H."/>
            <person name="Tjian R."/>
            <person name="Grigoriev I.V."/>
            <person name="Rokhsar D."/>
        </authorList>
    </citation>
    <scope>NUCLEOTIDE SEQUENCE [LARGE SCALE GENOMIC DNA]</scope>
    <source>
        <strain evidence="9">MX1 / ATCC 50154</strain>
    </source>
</reference>
<dbReference type="Gene3D" id="1.10.510.10">
    <property type="entry name" value="Transferase(Phosphotransferase) domain 1"/>
    <property type="match status" value="1"/>
</dbReference>
<keyword evidence="5" id="KW-0067">ATP-binding</keyword>
<dbReference type="GO" id="GO:0004715">
    <property type="term" value="F:non-membrane spanning protein tyrosine kinase activity"/>
    <property type="evidence" value="ECO:0000318"/>
    <property type="project" value="GO_Central"/>
</dbReference>
<protein>
    <recommendedName>
        <fullName evidence="7">Protein kinase domain-containing protein</fullName>
    </recommendedName>
</protein>
<sequence length="806" mass="88338">MEQQEFNFLLPVICEGTCSNSKLAPQEWRKTKVMTERWVVPAPVHGQQEQYQQQQLQPPAQRAKPPKLSPALKRSSQEYCHGYIEYQSLARFCTTPRTSEDATAVPPTSALDAPLLELPSPTIATASAGSSNGAVAAGSNVATDVPFIRQGGRSRSHHHLPAKPVAPQQPRRHSAHVVRRHRPVGWNQRATLLHQPHHLAEIAEVAGPIESELEHPTSLELQLAAAAQLGNERRLHAAQLKVEASARQGASKNTVHRQSSDLADTTTSAISPPGGHIQCSISKKADFGNNSLVPSHTLTQEQEDESNEAEDIESDCDTSSHRSEEEEPEMEDDSEDFDQEDRTDNDASRALTRRRQAREKFYQGAVAASLSQLEAQLRQASISSMAEVVGPEDLDASESCSTSSSSSLSERLPDDAAGEEHGSATQAQSPSDASSTRSTLPLNNTLSSAARVVDQLRRKNSSDTASANTASEPAGTVASAGSNAHARTTLYHGRFAVVGTLASQRNSTVYFAVDTLTDDAVVIKGVLLSAPGQPAQNELRAYQRLAHAGYLGVMRLHFEEDKHCFIVLQHMTGGTLFDRIKPQSLHQVTQRQARQWMLQLVLALQEVHAADLVHGDVKPENCLLDEEGNLHLHDFGSSVQQGTIHLERLIPGTELYMSPESFHRAPCAAEQDIWALGLVWYAVLFADLPWDRARPSDLHYHRYCVTGRLPGPSSALALITDDLHELLLRILAPDPTERPSLDDIWGFLAAEQPWFRPPGARGSFSRAHPPHPLIDAHRAPRNSAPSIARRHSRSMTSSFFKRVVTL</sequence>
<evidence type="ECO:0000256" key="1">
    <source>
        <dbReference type="ARBA" id="ARBA00022527"/>
    </source>
</evidence>
<dbReference type="GO" id="GO:0005524">
    <property type="term" value="F:ATP binding"/>
    <property type="evidence" value="ECO:0007669"/>
    <property type="project" value="UniProtKB-KW"/>
</dbReference>
<evidence type="ECO:0000256" key="2">
    <source>
        <dbReference type="ARBA" id="ARBA00022679"/>
    </source>
</evidence>
<dbReference type="SMART" id="SM00220">
    <property type="entry name" value="S_TKc"/>
    <property type="match status" value="1"/>
</dbReference>
<dbReference type="InterPro" id="IPR000719">
    <property type="entry name" value="Prot_kinase_dom"/>
</dbReference>
<evidence type="ECO:0000259" key="7">
    <source>
        <dbReference type="PROSITE" id="PS50011"/>
    </source>
</evidence>
<dbReference type="Proteomes" id="UP000001357">
    <property type="component" value="Unassembled WGS sequence"/>
</dbReference>
<dbReference type="Pfam" id="PF00069">
    <property type="entry name" value="Pkinase"/>
    <property type="match status" value="1"/>
</dbReference>
<feature type="compositionally biased region" description="Low complexity" evidence="6">
    <location>
        <begin position="462"/>
        <end position="471"/>
    </location>
</feature>
<evidence type="ECO:0000313" key="9">
    <source>
        <dbReference type="Proteomes" id="UP000001357"/>
    </source>
</evidence>
<feature type="compositionally biased region" description="Polar residues" evidence="6">
    <location>
        <begin position="288"/>
        <end position="300"/>
    </location>
</feature>
<dbReference type="FunFam" id="1.10.510.10:FF:001789">
    <property type="entry name" value="Predicted protein"/>
    <property type="match status" value="1"/>
</dbReference>
<keyword evidence="9" id="KW-1185">Reference proteome</keyword>
<keyword evidence="3" id="KW-0547">Nucleotide-binding</keyword>
<name>A9V4S3_MONBE</name>
<feature type="region of interest" description="Disordered" evidence="6">
    <location>
        <begin position="152"/>
        <end position="174"/>
    </location>
</feature>
<feature type="compositionally biased region" description="Low complexity" evidence="6">
    <location>
        <begin position="47"/>
        <end position="63"/>
    </location>
</feature>
<dbReference type="eggNOG" id="KOG0586">
    <property type="taxonomic scope" value="Eukaryota"/>
</dbReference>
<feature type="compositionally biased region" description="Low complexity" evidence="6">
    <location>
        <begin position="397"/>
        <end position="409"/>
    </location>
</feature>
<dbReference type="EMBL" id="CH991559">
    <property type="protein sequence ID" value="EDQ87503.1"/>
    <property type="molecule type" value="Genomic_DNA"/>
</dbReference>
<dbReference type="KEGG" id="mbr:MONBRDRAFT_37950"/>
<dbReference type="GeneID" id="5892920"/>
<evidence type="ECO:0000256" key="6">
    <source>
        <dbReference type="SAM" id="MobiDB-lite"/>
    </source>
</evidence>
<dbReference type="PANTHER" id="PTHR43895:SF150">
    <property type="entry name" value="SERINE_THREONINE-PROTEIN KINASE STK11"/>
    <property type="match status" value="1"/>
</dbReference>
<organism evidence="8 9">
    <name type="scientific">Monosiga brevicollis</name>
    <name type="common">Choanoflagellate</name>
    <dbReference type="NCBI Taxonomy" id="81824"/>
    <lineage>
        <taxon>Eukaryota</taxon>
        <taxon>Choanoflagellata</taxon>
        <taxon>Craspedida</taxon>
        <taxon>Salpingoecidae</taxon>
        <taxon>Monosiga</taxon>
    </lineage>
</organism>
<dbReference type="PANTHER" id="PTHR43895">
    <property type="entry name" value="CALCIUM/CALMODULIN-DEPENDENT PROTEIN KINASE KINASE-RELATED"/>
    <property type="match status" value="1"/>
</dbReference>
<feature type="compositionally biased region" description="Basic and acidic residues" evidence="6">
    <location>
        <begin position="411"/>
        <end position="422"/>
    </location>
</feature>
<feature type="compositionally biased region" description="Basic residues" evidence="6">
    <location>
        <begin position="152"/>
        <end position="161"/>
    </location>
</feature>
<gene>
    <name evidence="8" type="ORF">MONBRDRAFT_37950</name>
</gene>
<feature type="compositionally biased region" description="Acidic residues" evidence="6">
    <location>
        <begin position="325"/>
        <end position="339"/>
    </location>
</feature>
<evidence type="ECO:0000313" key="8">
    <source>
        <dbReference type="EMBL" id="EDQ87503.1"/>
    </source>
</evidence>
<feature type="compositionally biased region" description="Polar residues" evidence="6">
    <location>
        <begin position="423"/>
        <end position="448"/>
    </location>
</feature>
<keyword evidence="1" id="KW-0723">Serine/threonine-protein kinase</keyword>
<dbReference type="AlphaFoldDB" id="A9V4S3"/>
<evidence type="ECO:0000256" key="4">
    <source>
        <dbReference type="ARBA" id="ARBA00022777"/>
    </source>
</evidence>
<dbReference type="InterPro" id="IPR008271">
    <property type="entry name" value="Ser/Thr_kinase_AS"/>
</dbReference>
<dbReference type="SUPFAM" id="SSF56112">
    <property type="entry name" value="Protein kinase-like (PK-like)"/>
    <property type="match status" value="1"/>
</dbReference>
<keyword evidence="2" id="KW-0808">Transferase</keyword>
<feature type="region of interest" description="Disordered" evidence="6">
    <location>
        <begin position="242"/>
        <end position="351"/>
    </location>
</feature>
<dbReference type="OMA" id="YENQKEC"/>
<dbReference type="PROSITE" id="PS50011">
    <property type="entry name" value="PROTEIN_KINASE_DOM"/>
    <property type="match status" value="1"/>
</dbReference>
<dbReference type="InterPro" id="IPR011009">
    <property type="entry name" value="Kinase-like_dom_sf"/>
</dbReference>
<dbReference type="RefSeq" id="XP_001747763.1">
    <property type="nucleotide sequence ID" value="XM_001747711.1"/>
</dbReference>
<feature type="region of interest" description="Disordered" evidence="6">
    <location>
        <begin position="393"/>
        <end position="481"/>
    </location>
</feature>
<dbReference type="STRING" id="81824.A9V4S3"/>
<accession>A9V4S3</accession>